<feature type="compositionally biased region" description="Low complexity" evidence="2">
    <location>
        <begin position="115"/>
        <end position="135"/>
    </location>
</feature>
<dbReference type="EC" id="3.4.-.-" evidence="4"/>
<dbReference type="InterPro" id="IPR011044">
    <property type="entry name" value="Quino_amine_DH_bsu"/>
</dbReference>
<dbReference type="Pfam" id="PF00326">
    <property type="entry name" value="Peptidase_S9"/>
    <property type="match status" value="1"/>
</dbReference>
<evidence type="ECO:0000256" key="2">
    <source>
        <dbReference type="SAM" id="MobiDB-lite"/>
    </source>
</evidence>
<organism evidence="4 5">
    <name type="scientific">Nonomuraea indica</name>
    <dbReference type="NCBI Taxonomy" id="1581193"/>
    <lineage>
        <taxon>Bacteria</taxon>
        <taxon>Bacillati</taxon>
        <taxon>Actinomycetota</taxon>
        <taxon>Actinomycetes</taxon>
        <taxon>Streptosporangiales</taxon>
        <taxon>Streptosporangiaceae</taxon>
        <taxon>Nonomuraea</taxon>
    </lineage>
</organism>
<dbReference type="PANTHER" id="PTHR42776">
    <property type="entry name" value="SERINE PEPTIDASE S9 FAMILY MEMBER"/>
    <property type="match status" value="1"/>
</dbReference>
<dbReference type="SUPFAM" id="SSF50969">
    <property type="entry name" value="YVTN repeat-like/Quinoprotein amine dehydrogenase"/>
    <property type="match status" value="1"/>
</dbReference>
<feature type="domain" description="Peptidase S9 prolyl oligopeptidase catalytic" evidence="3">
    <location>
        <begin position="440"/>
        <end position="641"/>
    </location>
</feature>
<keyword evidence="1 4" id="KW-0378">Hydrolase</keyword>
<dbReference type="SUPFAM" id="SSF53474">
    <property type="entry name" value="alpha/beta-Hydrolases"/>
    <property type="match status" value="1"/>
</dbReference>
<keyword evidence="5" id="KW-1185">Reference proteome</keyword>
<comment type="caution">
    <text evidence="4">The sequence shown here is derived from an EMBL/GenBank/DDBJ whole genome shotgun (WGS) entry which is preliminary data.</text>
</comment>
<dbReference type="GO" id="GO:0016787">
    <property type="term" value="F:hydrolase activity"/>
    <property type="evidence" value="ECO:0007669"/>
    <property type="project" value="UniProtKB-KW"/>
</dbReference>
<reference evidence="4 5" key="1">
    <citation type="submission" date="2024-10" db="EMBL/GenBank/DDBJ databases">
        <title>The Natural Products Discovery Center: Release of the First 8490 Sequenced Strains for Exploring Actinobacteria Biosynthetic Diversity.</title>
        <authorList>
            <person name="Kalkreuter E."/>
            <person name="Kautsar S.A."/>
            <person name="Yang D."/>
            <person name="Bader C.D."/>
            <person name="Teijaro C.N."/>
            <person name="Fluegel L."/>
            <person name="Davis C.M."/>
            <person name="Simpson J.R."/>
            <person name="Lauterbach L."/>
            <person name="Steele A.D."/>
            <person name="Gui C."/>
            <person name="Meng S."/>
            <person name="Li G."/>
            <person name="Viehrig K."/>
            <person name="Ye F."/>
            <person name="Su P."/>
            <person name="Kiefer A.F."/>
            <person name="Nichols A."/>
            <person name="Cepeda A.J."/>
            <person name="Yan W."/>
            <person name="Fan B."/>
            <person name="Jiang Y."/>
            <person name="Adhikari A."/>
            <person name="Zheng C.-J."/>
            <person name="Schuster L."/>
            <person name="Cowan T.M."/>
            <person name="Smanski M.J."/>
            <person name="Chevrette M.G."/>
            <person name="De Carvalho L.P.S."/>
            <person name="Shen B."/>
        </authorList>
    </citation>
    <scope>NUCLEOTIDE SEQUENCE [LARGE SCALE GENOMIC DNA]</scope>
    <source>
        <strain evidence="4 5">NPDC049503</strain>
    </source>
</reference>
<dbReference type="InterPro" id="IPR029058">
    <property type="entry name" value="AB_hydrolase_fold"/>
</dbReference>
<evidence type="ECO:0000256" key="1">
    <source>
        <dbReference type="ARBA" id="ARBA00022801"/>
    </source>
</evidence>
<evidence type="ECO:0000313" key="4">
    <source>
        <dbReference type="EMBL" id="MFI7442705.1"/>
    </source>
</evidence>
<gene>
    <name evidence="4" type="ORF">ACIBP5_22275</name>
</gene>
<evidence type="ECO:0000259" key="3">
    <source>
        <dbReference type="Pfam" id="PF00326"/>
    </source>
</evidence>
<dbReference type="Gene3D" id="3.40.50.1820">
    <property type="entry name" value="alpha/beta hydrolase"/>
    <property type="match status" value="1"/>
</dbReference>
<sequence>MRAAARRWFGADPAVHLALDPRGGAVSWQSEREPGLFVWRPGEGVRRVPLGRVEVADHAWWPAGGAVLAVLSGRRPRVVLHDEATGRTADVTPEGAGEVHVVDRDQPRLGSLLLAGSAPGDGTDTGASAGTAADTNPAMADDTRAGTKAGASSGRVWHLLSSRTGPALRVPVPAGVSRLFSDPDDRPRAATARDADGALVVYAADAREGSPGGWREVWRSGPPGGLVTHPVDVTADGHGLYLSAPCRGGFLGVRLLDLRDGTVATVLDDGGQDLDVVLHPVTRVPQLALLSGPRQEHRALDAELAADLAALTARHPGELQLTGLTRDNATWLVRLDDGRTPPRHLLWERGTGVTHHVPAGRPGLPREPARPRRGARSLLGRVGLRRRPATARVAPTATVTIRARDGLPLDGYLVTPAGSAAPPYPTVLLVHGGPWSRDTWGLSPEAQWLAECGYASLRVNFRGSEGYGTRFLDLGRADWGGGMQDDLEDALRWAVAEGHADPGRVAVMGQSYGGYAALMAATARPKAFALAVAVCAPTDLVAFLRHVKGSAHHERAHFLHRVGDPDRDADRLRERSPLAHAARCHTPVLLAHGREDPLVPWTHATTMAAALAEHGHPHHCLVLSGEGHGITRPANRIRLARVVSRQLAFHLAERRT</sequence>
<accession>A0ABW8A7Y8</accession>
<protein>
    <submittedName>
        <fullName evidence="4">Alpha/beta hydrolase family protein</fullName>
        <ecNumber evidence="4">3.4.-.-</ecNumber>
    </submittedName>
</protein>
<dbReference type="RefSeq" id="WP_397022654.1">
    <property type="nucleotide sequence ID" value="NZ_JBITMB010000005.1"/>
</dbReference>
<dbReference type="Proteomes" id="UP001612928">
    <property type="component" value="Unassembled WGS sequence"/>
</dbReference>
<feature type="region of interest" description="Disordered" evidence="2">
    <location>
        <begin position="115"/>
        <end position="149"/>
    </location>
</feature>
<dbReference type="EMBL" id="JBITMB010000005">
    <property type="protein sequence ID" value="MFI7442705.1"/>
    <property type="molecule type" value="Genomic_DNA"/>
</dbReference>
<dbReference type="InterPro" id="IPR001375">
    <property type="entry name" value="Peptidase_S9_cat"/>
</dbReference>
<proteinExistence type="predicted"/>
<dbReference type="PANTHER" id="PTHR42776:SF27">
    <property type="entry name" value="DIPEPTIDYL PEPTIDASE FAMILY MEMBER 6"/>
    <property type="match status" value="1"/>
</dbReference>
<evidence type="ECO:0000313" key="5">
    <source>
        <dbReference type="Proteomes" id="UP001612928"/>
    </source>
</evidence>
<name>A0ABW8A7Y8_9ACTN</name>